<dbReference type="Pfam" id="PF00892">
    <property type="entry name" value="EamA"/>
    <property type="match status" value="1"/>
</dbReference>
<feature type="transmembrane region" description="Helical" evidence="1">
    <location>
        <begin position="12"/>
        <end position="30"/>
    </location>
</feature>
<sequence length="309" mass="33216">MTIYSGVARPQNVTRGIVLILATMFVTSVQDVVFKLYAGNLTLWQIFALRGILALPILFVLARIQGFHGAVLGMALQKWPLLRALFVTVTFLAFYGAIPFISLSTVGAANYIAPIIVTLLSAYFIGERVGPIGWVAVFVGFAGVVILLQPGADTFSPWAVLPVIGAGFYAISHITTRTKCQDVPLAAMVLSLMLVMTVVALAVSAMLYIWPPEGALPDAFPYVFGIWSPLGTTECLVLVLLAVFTVVISLGLAGAYQTAPPAIVATFEYCYLVYAAFWDMFIFESAPGFSTITGMVLIVGAGLMLLKRK</sequence>
<dbReference type="InterPro" id="IPR000620">
    <property type="entry name" value="EamA_dom"/>
</dbReference>
<dbReference type="OrthoDB" id="148351at2"/>
<keyword evidence="1" id="KW-0472">Membrane</keyword>
<name>A0A1X6YWT7_9RHOB</name>
<keyword evidence="1" id="KW-0812">Transmembrane</keyword>
<feature type="transmembrane region" description="Helical" evidence="1">
    <location>
        <begin position="155"/>
        <end position="171"/>
    </location>
</feature>
<keyword evidence="1" id="KW-1133">Transmembrane helix</keyword>
<accession>A0A1X6YWT7</accession>
<proteinExistence type="predicted"/>
<dbReference type="PANTHER" id="PTHR22911:SF135">
    <property type="entry name" value="BLR4310 PROTEIN"/>
    <property type="match status" value="1"/>
</dbReference>
<keyword evidence="4" id="KW-1185">Reference proteome</keyword>
<dbReference type="GO" id="GO:0016020">
    <property type="term" value="C:membrane"/>
    <property type="evidence" value="ECO:0007669"/>
    <property type="project" value="InterPro"/>
</dbReference>
<feature type="transmembrane region" description="Helical" evidence="1">
    <location>
        <begin position="262"/>
        <end position="283"/>
    </location>
</feature>
<dbReference type="EMBL" id="FWFP01000003">
    <property type="protein sequence ID" value="SLN33639.1"/>
    <property type="molecule type" value="Genomic_DNA"/>
</dbReference>
<gene>
    <name evidence="3" type="ORF">RUM8411_01450</name>
</gene>
<evidence type="ECO:0000313" key="4">
    <source>
        <dbReference type="Proteomes" id="UP000193778"/>
    </source>
</evidence>
<dbReference type="PANTHER" id="PTHR22911">
    <property type="entry name" value="ACYL-MALONYL CONDENSING ENZYME-RELATED"/>
    <property type="match status" value="1"/>
</dbReference>
<reference evidence="4" key="1">
    <citation type="submission" date="2017-03" db="EMBL/GenBank/DDBJ databases">
        <authorList>
            <person name="Rodrigo-Torres L."/>
            <person name="Arahal R.D."/>
            <person name="Lucena T."/>
        </authorList>
    </citation>
    <scope>NUCLEOTIDE SEQUENCE [LARGE SCALE GENOMIC DNA]</scope>
    <source>
        <strain evidence="4">CECT 8411</strain>
    </source>
</reference>
<dbReference type="InterPro" id="IPR037185">
    <property type="entry name" value="EmrE-like"/>
</dbReference>
<feature type="domain" description="EamA" evidence="2">
    <location>
        <begin position="15"/>
        <end position="148"/>
    </location>
</feature>
<feature type="transmembrane region" description="Helical" evidence="1">
    <location>
        <begin position="183"/>
        <end position="210"/>
    </location>
</feature>
<dbReference type="AlphaFoldDB" id="A0A1X6YWT7"/>
<dbReference type="SUPFAM" id="SSF103481">
    <property type="entry name" value="Multidrug resistance efflux transporter EmrE"/>
    <property type="match status" value="2"/>
</dbReference>
<protein>
    <submittedName>
        <fullName evidence="3">EamA-like transporter family protein</fullName>
    </submittedName>
</protein>
<feature type="transmembrane region" description="Helical" evidence="1">
    <location>
        <begin position="42"/>
        <end position="61"/>
    </location>
</feature>
<feature type="transmembrane region" description="Helical" evidence="1">
    <location>
        <begin position="132"/>
        <end position="149"/>
    </location>
</feature>
<feature type="transmembrane region" description="Helical" evidence="1">
    <location>
        <begin position="108"/>
        <end position="125"/>
    </location>
</feature>
<evidence type="ECO:0000259" key="2">
    <source>
        <dbReference type="Pfam" id="PF00892"/>
    </source>
</evidence>
<feature type="transmembrane region" description="Helical" evidence="1">
    <location>
        <begin position="289"/>
        <end position="306"/>
    </location>
</feature>
<dbReference type="RefSeq" id="WP_085821977.1">
    <property type="nucleotide sequence ID" value="NZ_FWFP01000003.1"/>
</dbReference>
<evidence type="ECO:0000256" key="1">
    <source>
        <dbReference type="SAM" id="Phobius"/>
    </source>
</evidence>
<evidence type="ECO:0000313" key="3">
    <source>
        <dbReference type="EMBL" id="SLN33639.1"/>
    </source>
</evidence>
<feature type="transmembrane region" description="Helical" evidence="1">
    <location>
        <begin position="230"/>
        <end position="255"/>
    </location>
</feature>
<feature type="transmembrane region" description="Helical" evidence="1">
    <location>
        <begin position="81"/>
        <end position="102"/>
    </location>
</feature>
<dbReference type="Proteomes" id="UP000193778">
    <property type="component" value="Unassembled WGS sequence"/>
</dbReference>
<organism evidence="3 4">
    <name type="scientific">Ruegeria meonggei</name>
    <dbReference type="NCBI Taxonomy" id="1446476"/>
    <lineage>
        <taxon>Bacteria</taxon>
        <taxon>Pseudomonadati</taxon>
        <taxon>Pseudomonadota</taxon>
        <taxon>Alphaproteobacteria</taxon>
        <taxon>Rhodobacterales</taxon>
        <taxon>Roseobacteraceae</taxon>
        <taxon>Ruegeria</taxon>
    </lineage>
</organism>